<comment type="caution">
    <text evidence="1">The sequence shown here is derived from an EMBL/GenBank/DDBJ whole genome shotgun (WGS) entry which is preliminary data.</text>
</comment>
<evidence type="ECO:0000313" key="1">
    <source>
        <dbReference type="EMBL" id="KAK3485039.1"/>
    </source>
</evidence>
<keyword evidence="2" id="KW-1185">Reference proteome</keyword>
<dbReference type="EMBL" id="JAULSX010000011">
    <property type="protein sequence ID" value="KAK3485039.1"/>
    <property type="molecule type" value="Genomic_DNA"/>
</dbReference>
<dbReference type="AlphaFoldDB" id="A0AAJ0HYA4"/>
<dbReference type="Proteomes" id="UP001285908">
    <property type="component" value="Unassembled WGS sequence"/>
</dbReference>
<feature type="non-terminal residue" evidence="1">
    <location>
        <position position="52"/>
    </location>
</feature>
<gene>
    <name evidence="1" type="ORF">B0T23DRAFT_299843</name>
</gene>
<reference evidence="1 2" key="1">
    <citation type="journal article" date="2023" name="Mol. Phylogenet. Evol.">
        <title>Genome-scale phylogeny and comparative genomics of the fungal order Sordariales.</title>
        <authorList>
            <person name="Hensen N."/>
            <person name="Bonometti L."/>
            <person name="Westerberg I."/>
            <person name="Brannstrom I.O."/>
            <person name="Guillou S."/>
            <person name="Cros-Aarteil S."/>
            <person name="Calhoun S."/>
            <person name="Haridas S."/>
            <person name="Kuo A."/>
            <person name="Mondo S."/>
            <person name="Pangilinan J."/>
            <person name="Riley R."/>
            <person name="LaButti K."/>
            <person name="Andreopoulos B."/>
            <person name="Lipzen A."/>
            <person name="Chen C."/>
            <person name="Yan M."/>
            <person name="Daum C."/>
            <person name="Ng V."/>
            <person name="Clum A."/>
            <person name="Steindorff A."/>
            <person name="Ohm R.A."/>
            <person name="Martin F."/>
            <person name="Silar P."/>
            <person name="Natvig D.O."/>
            <person name="Lalanne C."/>
            <person name="Gautier V."/>
            <person name="Ament-Velasquez S.L."/>
            <person name="Kruys A."/>
            <person name="Hutchinson M.I."/>
            <person name="Powell A.J."/>
            <person name="Barry K."/>
            <person name="Miller A.N."/>
            <person name="Grigoriev I.V."/>
            <person name="Debuchy R."/>
            <person name="Gladieux P."/>
            <person name="Hiltunen Thoren M."/>
            <person name="Johannesson H."/>
        </authorList>
    </citation>
    <scope>NUCLEOTIDE SEQUENCE [LARGE SCALE GENOMIC DNA]</scope>
    <source>
        <strain evidence="1 2">FGSC 10403</strain>
    </source>
</reference>
<feature type="non-terminal residue" evidence="1">
    <location>
        <position position="1"/>
    </location>
</feature>
<sequence length="52" mass="6204">YCIYYSCNNSRIPNNSFFFNTDNNLNFSNIPDFLPTLNQIKEQLITQIHIFI</sequence>
<evidence type="ECO:0000313" key="2">
    <source>
        <dbReference type="Proteomes" id="UP001285908"/>
    </source>
</evidence>
<accession>A0AAJ0HYA4</accession>
<proteinExistence type="predicted"/>
<organism evidence="1 2">
    <name type="scientific">Neurospora hispaniola</name>
    <dbReference type="NCBI Taxonomy" id="588809"/>
    <lineage>
        <taxon>Eukaryota</taxon>
        <taxon>Fungi</taxon>
        <taxon>Dikarya</taxon>
        <taxon>Ascomycota</taxon>
        <taxon>Pezizomycotina</taxon>
        <taxon>Sordariomycetes</taxon>
        <taxon>Sordariomycetidae</taxon>
        <taxon>Sordariales</taxon>
        <taxon>Sordariaceae</taxon>
        <taxon>Neurospora</taxon>
    </lineage>
</organism>
<name>A0AAJ0HYA4_9PEZI</name>
<dbReference type="GeneID" id="87871927"/>
<protein>
    <submittedName>
        <fullName evidence="1">Uncharacterized protein</fullName>
    </submittedName>
</protein>
<dbReference type="RefSeq" id="XP_062688046.1">
    <property type="nucleotide sequence ID" value="XM_062834305.1"/>
</dbReference>